<feature type="transmembrane region" description="Helical" evidence="7">
    <location>
        <begin position="252"/>
        <end position="274"/>
    </location>
</feature>
<dbReference type="InterPro" id="IPR050250">
    <property type="entry name" value="Macrolide_Exporter_MacB"/>
</dbReference>
<comment type="similarity">
    <text evidence="6">Belongs to the ABC-4 integral membrane protein family.</text>
</comment>
<dbReference type="Pfam" id="PF02687">
    <property type="entry name" value="FtsX"/>
    <property type="match status" value="1"/>
</dbReference>
<dbReference type="PANTHER" id="PTHR30572:SF4">
    <property type="entry name" value="ABC TRANSPORTER PERMEASE YTRF"/>
    <property type="match status" value="1"/>
</dbReference>
<feature type="domain" description="ABC3 transporter permease C-terminal" evidence="8">
    <location>
        <begin position="252"/>
        <end position="381"/>
    </location>
</feature>
<evidence type="ECO:0000256" key="3">
    <source>
        <dbReference type="ARBA" id="ARBA00022692"/>
    </source>
</evidence>
<accession>A0A0F9LWR0</accession>
<dbReference type="EMBL" id="LAZR01005707">
    <property type="protein sequence ID" value="KKM97793.1"/>
    <property type="molecule type" value="Genomic_DNA"/>
</dbReference>
<keyword evidence="2" id="KW-1003">Cell membrane</keyword>
<dbReference type="GO" id="GO:0005886">
    <property type="term" value="C:plasma membrane"/>
    <property type="evidence" value="ECO:0007669"/>
    <property type="project" value="UniProtKB-SubCell"/>
</dbReference>
<gene>
    <name evidence="9" type="ORF">LCGC14_1164440</name>
</gene>
<sequence>MIIPKLALRNLLGAGLRTWLNVVVLSLSFVLIIWLQGLYIGMGDQIKEAQIDVDYGGGQYWHESYDPYDPLTLEDAHGAVPDPIQNKIDKGEATPILIAQATIYPEGRLQVILLKGIDPAQTVVNFPSQFLVQENGEIPALIGTRMAKSAGLKIGDKVIVRWRDAQGTFDARDVYIAQIMKTIVPAVDQSQIWIPLETMRELMGMQNEASLVVMAKEIEELPVVSGWNFKSLKFLLADVEYLIKTKKTGGSIIYMFLLLLAMLAIFNTQVLSIFRRKKEMGSMMAMGFTRGKIIQLFTLEGAFHSVLAGIVAAIYGIPFLVWFAKKGWAMPEGYDDFGIALGEKLFPIYTAGLVFGTVMLILIVTTIVSFLPTRKIAKLKPTDALRGRLS</sequence>
<evidence type="ECO:0000256" key="4">
    <source>
        <dbReference type="ARBA" id="ARBA00022989"/>
    </source>
</evidence>
<feature type="transmembrane region" description="Helical" evidence="7">
    <location>
        <begin position="20"/>
        <end position="42"/>
    </location>
</feature>
<evidence type="ECO:0000256" key="1">
    <source>
        <dbReference type="ARBA" id="ARBA00004651"/>
    </source>
</evidence>
<dbReference type="AlphaFoldDB" id="A0A0F9LWR0"/>
<evidence type="ECO:0000256" key="7">
    <source>
        <dbReference type="SAM" id="Phobius"/>
    </source>
</evidence>
<evidence type="ECO:0000256" key="2">
    <source>
        <dbReference type="ARBA" id="ARBA00022475"/>
    </source>
</evidence>
<comment type="caution">
    <text evidence="9">The sequence shown here is derived from an EMBL/GenBank/DDBJ whole genome shotgun (WGS) entry which is preliminary data.</text>
</comment>
<dbReference type="InterPro" id="IPR003838">
    <property type="entry name" value="ABC3_permease_C"/>
</dbReference>
<evidence type="ECO:0000256" key="5">
    <source>
        <dbReference type="ARBA" id="ARBA00023136"/>
    </source>
</evidence>
<reference evidence="9" key="1">
    <citation type="journal article" date="2015" name="Nature">
        <title>Complex archaea that bridge the gap between prokaryotes and eukaryotes.</title>
        <authorList>
            <person name="Spang A."/>
            <person name="Saw J.H."/>
            <person name="Jorgensen S.L."/>
            <person name="Zaremba-Niedzwiedzka K."/>
            <person name="Martijn J."/>
            <person name="Lind A.E."/>
            <person name="van Eijk R."/>
            <person name="Schleper C."/>
            <person name="Guy L."/>
            <person name="Ettema T.J."/>
        </authorList>
    </citation>
    <scope>NUCLEOTIDE SEQUENCE</scope>
</reference>
<name>A0A0F9LWR0_9ZZZZ</name>
<evidence type="ECO:0000259" key="8">
    <source>
        <dbReference type="Pfam" id="PF02687"/>
    </source>
</evidence>
<evidence type="ECO:0000313" key="9">
    <source>
        <dbReference type="EMBL" id="KKM97793.1"/>
    </source>
</evidence>
<comment type="subcellular location">
    <subcellularLocation>
        <location evidence="1">Cell membrane</location>
        <topology evidence="1">Multi-pass membrane protein</topology>
    </subcellularLocation>
</comment>
<organism evidence="9">
    <name type="scientific">marine sediment metagenome</name>
    <dbReference type="NCBI Taxonomy" id="412755"/>
    <lineage>
        <taxon>unclassified sequences</taxon>
        <taxon>metagenomes</taxon>
        <taxon>ecological metagenomes</taxon>
    </lineage>
</organism>
<keyword evidence="4 7" id="KW-1133">Transmembrane helix</keyword>
<feature type="transmembrane region" description="Helical" evidence="7">
    <location>
        <begin position="346"/>
        <end position="371"/>
    </location>
</feature>
<keyword evidence="3 7" id="KW-0812">Transmembrane</keyword>
<keyword evidence="5 7" id="KW-0472">Membrane</keyword>
<dbReference type="PANTHER" id="PTHR30572">
    <property type="entry name" value="MEMBRANE COMPONENT OF TRANSPORTER-RELATED"/>
    <property type="match status" value="1"/>
</dbReference>
<feature type="transmembrane region" description="Helical" evidence="7">
    <location>
        <begin position="294"/>
        <end position="324"/>
    </location>
</feature>
<evidence type="ECO:0000256" key="6">
    <source>
        <dbReference type="ARBA" id="ARBA00038076"/>
    </source>
</evidence>
<protein>
    <recommendedName>
        <fullName evidence="8">ABC3 transporter permease C-terminal domain-containing protein</fullName>
    </recommendedName>
</protein>
<proteinExistence type="inferred from homology"/>
<dbReference type="GO" id="GO:0022857">
    <property type="term" value="F:transmembrane transporter activity"/>
    <property type="evidence" value="ECO:0007669"/>
    <property type="project" value="TreeGrafter"/>
</dbReference>